<keyword evidence="1" id="KW-0862">Zinc</keyword>
<evidence type="ECO:0000256" key="3">
    <source>
        <dbReference type="SAM" id="Phobius"/>
    </source>
</evidence>
<organism evidence="5 6">
    <name type="scientific">Caenorhabditis bovis</name>
    <dbReference type="NCBI Taxonomy" id="2654633"/>
    <lineage>
        <taxon>Eukaryota</taxon>
        <taxon>Metazoa</taxon>
        <taxon>Ecdysozoa</taxon>
        <taxon>Nematoda</taxon>
        <taxon>Chromadorea</taxon>
        <taxon>Rhabditida</taxon>
        <taxon>Rhabditina</taxon>
        <taxon>Rhabditomorpha</taxon>
        <taxon>Rhabditoidea</taxon>
        <taxon>Rhabditidae</taxon>
        <taxon>Peloderinae</taxon>
        <taxon>Caenorhabditis</taxon>
    </lineage>
</organism>
<dbReference type="InterPro" id="IPR013087">
    <property type="entry name" value="Znf_C2H2_type"/>
</dbReference>
<dbReference type="PROSITE" id="PS50157">
    <property type="entry name" value="ZINC_FINGER_C2H2_2"/>
    <property type="match status" value="2"/>
</dbReference>
<evidence type="ECO:0000313" key="6">
    <source>
        <dbReference type="Proteomes" id="UP000494206"/>
    </source>
</evidence>
<dbReference type="EMBL" id="CADEPM010000001">
    <property type="protein sequence ID" value="CAB3398516.1"/>
    <property type="molecule type" value="Genomic_DNA"/>
</dbReference>
<dbReference type="OrthoDB" id="10072647at2759"/>
<keyword evidence="6" id="KW-1185">Reference proteome</keyword>
<dbReference type="Gene3D" id="3.30.160.60">
    <property type="entry name" value="Classic Zinc Finger"/>
    <property type="match status" value="1"/>
</dbReference>
<reference evidence="5 6" key="1">
    <citation type="submission" date="2020-04" db="EMBL/GenBank/DDBJ databases">
        <authorList>
            <person name="Laetsch R D."/>
            <person name="Stevens L."/>
            <person name="Kumar S."/>
            <person name="Blaxter L. M."/>
        </authorList>
    </citation>
    <scope>NUCLEOTIDE SEQUENCE [LARGE SCALE GENOMIC DNA]</scope>
</reference>
<evidence type="ECO:0000313" key="5">
    <source>
        <dbReference type="EMBL" id="CAB3398516.1"/>
    </source>
</evidence>
<dbReference type="GO" id="GO:0008270">
    <property type="term" value="F:zinc ion binding"/>
    <property type="evidence" value="ECO:0007669"/>
    <property type="project" value="UniProtKB-KW"/>
</dbReference>
<sequence length="565" mass="63263">MALEVQRKDDDLRIALENGARMVSTRNVDNFGRIVIVLTKHLKFERFVISPKSRWRKALRVYQTPYIVELEKDHPDFEETVEIQMNPKKVIALPFDESTPSMSSTQKAKVRRIRTAAHLLNDVETYCCRTCFRKFARKWNLDRHETTCTHHSVNYRCPICMKIYHKPSYFAAHVKSHKEHDEGRSLGLSIEDEPRKASIVIIILIRIIIAISLRPLHQYRIGTDGNPIYGHLLVNGNAQFKYGDESAQPIYDLDFMGISGADANCPIECVTKVSAFYKAVGAELSIVMARPSDAALYPDYTDMGLPPFYCATASGNCAASTPLYLYYSDNADDYYADTQQRSMNSSYTMSLMGTPLCYLWEAITTTTITPVLNETTVAPADTTVTPNDPFNTTVIPEDTTVIPNYPFNTTVVAEDYSNTTVSPEEYLNSTVAVFTTTPNVLDSTNATDNYGNTMTTVIPPTTVIPNQPGGGENSTAPANHSDDDDDKKDFWHRWRWVFIMLGCLLVILLVSICIFAWIMYFMHPSSKVDGGPPTYSSHGSFDLPPRPAQGASVTPFTVGFPTAAY</sequence>
<keyword evidence="3" id="KW-0812">Transmembrane</keyword>
<feature type="domain" description="C2H2-type" evidence="4">
    <location>
        <begin position="126"/>
        <end position="150"/>
    </location>
</feature>
<dbReference type="AlphaFoldDB" id="A0A8S1EAA4"/>
<proteinExistence type="predicted"/>
<comment type="caution">
    <text evidence="5">The sequence shown here is derived from an EMBL/GenBank/DDBJ whole genome shotgun (WGS) entry which is preliminary data.</text>
</comment>
<dbReference type="Proteomes" id="UP000494206">
    <property type="component" value="Unassembled WGS sequence"/>
</dbReference>
<protein>
    <recommendedName>
        <fullName evidence="4">C2H2-type domain-containing protein</fullName>
    </recommendedName>
</protein>
<feature type="transmembrane region" description="Helical" evidence="3">
    <location>
        <begin position="496"/>
        <end position="520"/>
    </location>
</feature>
<evidence type="ECO:0000256" key="2">
    <source>
        <dbReference type="SAM" id="MobiDB-lite"/>
    </source>
</evidence>
<feature type="region of interest" description="Disordered" evidence="2">
    <location>
        <begin position="461"/>
        <end position="484"/>
    </location>
</feature>
<keyword evidence="3" id="KW-1133">Transmembrane helix</keyword>
<accession>A0A8S1EAA4</accession>
<dbReference type="PROSITE" id="PS00028">
    <property type="entry name" value="ZINC_FINGER_C2H2_1"/>
    <property type="match status" value="2"/>
</dbReference>
<dbReference type="SMART" id="SM00355">
    <property type="entry name" value="ZnF_C2H2"/>
    <property type="match status" value="2"/>
</dbReference>
<feature type="domain" description="C2H2-type" evidence="4">
    <location>
        <begin position="155"/>
        <end position="182"/>
    </location>
</feature>
<evidence type="ECO:0000259" key="4">
    <source>
        <dbReference type="PROSITE" id="PS50157"/>
    </source>
</evidence>
<name>A0A8S1EAA4_9PELO</name>
<evidence type="ECO:0000256" key="1">
    <source>
        <dbReference type="PROSITE-ProRule" id="PRU00042"/>
    </source>
</evidence>
<gene>
    <name evidence="5" type="ORF">CBOVIS_LOCUS1782</name>
</gene>
<keyword evidence="1" id="KW-0479">Metal-binding</keyword>
<keyword evidence="3" id="KW-0472">Membrane</keyword>
<keyword evidence="1" id="KW-0863">Zinc-finger</keyword>